<dbReference type="PANTHER" id="PTHR33734:SF22">
    <property type="entry name" value="MEMBRANE-BOUND LYTIC MUREIN TRANSGLYCOSYLASE D"/>
    <property type="match status" value="1"/>
</dbReference>
<name>A0A6J6N2J9_9ZZZZ</name>
<dbReference type="InterPro" id="IPR036779">
    <property type="entry name" value="LysM_dom_sf"/>
</dbReference>
<evidence type="ECO:0000313" key="3">
    <source>
        <dbReference type="EMBL" id="CAB4680342.1"/>
    </source>
</evidence>
<dbReference type="AlphaFoldDB" id="A0A6J6N2J9"/>
<gene>
    <name evidence="3" type="ORF">UFOPK2373_00205</name>
</gene>
<sequence length="321" mass="34135">MTTGPENPIRLGQSALPGTGSRNVSAADSASLHLVTPGQNLAVIAQIHGLSISELTKANGMTEQSLIFPGQKLVIPIPVEDEVTTVAPTEHLVALGESIFAIAARFGISVTALQKLNDLTDTSILFPGTILKLVAETTSETLDQPTKLERPFPAHCLVHGYHVVKTGDQPSRVAAFHGVSTQALLTANGLSWNAMLYEGQKLIVPISHGPLNCPALVKLSPTSFGTAQKYFQFAKEQDASDYLIVNAFCLEMQRSGLVPEFGVLAAAKELISKLSLVVGLETLNVKQALTQAGFEDLAAGASLWEASAWSWLSEVRATENV</sequence>
<dbReference type="SMART" id="SM00257">
    <property type="entry name" value="LysM"/>
    <property type="match status" value="3"/>
</dbReference>
<dbReference type="Gene3D" id="3.10.350.10">
    <property type="entry name" value="LysM domain"/>
    <property type="match status" value="3"/>
</dbReference>
<protein>
    <submittedName>
        <fullName evidence="3">Unannotated protein</fullName>
    </submittedName>
</protein>
<feature type="domain" description="LysM" evidence="2">
    <location>
        <begin position="31"/>
        <end position="75"/>
    </location>
</feature>
<evidence type="ECO:0000256" key="1">
    <source>
        <dbReference type="SAM" id="MobiDB-lite"/>
    </source>
</evidence>
<feature type="region of interest" description="Disordered" evidence="1">
    <location>
        <begin position="1"/>
        <end position="22"/>
    </location>
</feature>
<accession>A0A6J6N2J9</accession>
<proteinExistence type="predicted"/>
<reference evidence="3" key="1">
    <citation type="submission" date="2020-05" db="EMBL/GenBank/DDBJ databases">
        <authorList>
            <person name="Chiriac C."/>
            <person name="Salcher M."/>
            <person name="Ghai R."/>
            <person name="Kavagutti S V."/>
        </authorList>
    </citation>
    <scope>NUCLEOTIDE SEQUENCE</scope>
</reference>
<dbReference type="InterPro" id="IPR018392">
    <property type="entry name" value="LysM"/>
</dbReference>
<organism evidence="3">
    <name type="scientific">freshwater metagenome</name>
    <dbReference type="NCBI Taxonomy" id="449393"/>
    <lineage>
        <taxon>unclassified sequences</taxon>
        <taxon>metagenomes</taxon>
        <taxon>ecological metagenomes</taxon>
    </lineage>
</organism>
<dbReference type="SUPFAM" id="SSF54106">
    <property type="entry name" value="LysM domain"/>
    <property type="match status" value="3"/>
</dbReference>
<dbReference type="PROSITE" id="PS51782">
    <property type="entry name" value="LYSM"/>
    <property type="match status" value="3"/>
</dbReference>
<dbReference type="Pfam" id="PF01476">
    <property type="entry name" value="LysM"/>
    <property type="match status" value="3"/>
</dbReference>
<dbReference type="CDD" id="cd00118">
    <property type="entry name" value="LysM"/>
    <property type="match status" value="3"/>
</dbReference>
<feature type="domain" description="LysM" evidence="2">
    <location>
        <begin position="160"/>
        <end position="204"/>
    </location>
</feature>
<dbReference type="EMBL" id="CAEZXL010000020">
    <property type="protein sequence ID" value="CAB4680342.1"/>
    <property type="molecule type" value="Genomic_DNA"/>
</dbReference>
<dbReference type="PANTHER" id="PTHR33734">
    <property type="entry name" value="LYSM DOMAIN-CONTAINING GPI-ANCHORED PROTEIN 2"/>
    <property type="match status" value="1"/>
</dbReference>
<evidence type="ECO:0000259" key="2">
    <source>
        <dbReference type="PROSITE" id="PS51782"/>
    </source>
</evidence>
<feature type="domain" description="LysM" evidence="2">
    <location>
        <begin position="89"/>
        <end position="133"/>
    </location>
</feature>